<gene>
    <name evidence="2" type="ORF">GWP43_05865</name>
</gene>
<keyword evidence="1" id="KW-1133">Transmembrane helix</keyword>
<dbReference type="InterPro" id="IPR011733">
    <property type="entry name" value="CHP02185_IM"/>
</dbReference>
<protein>
    <submittedName>
        <fullName evidence="2">MptD family putative ECF transporter S component</fullName>
    </submittedName>
</protein>
<sequence length="197" mass="21582">MNTQKGLSVKDLVTTGIFTALMIVFTMLGGMFFAANPVLTFYMPMGCALLCGPVYLLLVAKVHKRWSITILGIILGFSFFVTGMHWSMALGNIGMGIIADIVAGIGAYTNKKLNALSYMLFMLSNTFTYLIFFIDRDRWIHAMLKKGTDASYIETMNTSAASWMPVVIVGGTLLVAAFSAWVGSKMLKKQFEKAGVV</sequence>
<feature type="transmembrane region" description="Helical" evidence="1">
    <location>
        <begin position="163"/>
        <end position="183"/>
    </location>
</feature>
<evidence type="ECO:0000256" key="1">
    <source>
        <dbReference type="SAM" id="Phobius"/>
    </source>
</evidence>
<feature type="transmembrane region" description="Helical" evidence="1">
    <location>
        <begin position="115"/>
        <end position="134"/>
    </location>
</feature>
<dbReference type="Gene3D" id="1.10.1760.20">
    <property type="match status" value="1"/>
</dbReference>
<feature type="transmembrane region" description="Helical" evidence="1">
    <location>
        <begin position="41"/>
        <end position="59"/>
    </location>
</feature>
<accession>A0A6P1Y1B3</accession>
<feature type="transmembrane region" description="Helical" evidence="1">
    <location>
        <begin position="89"/>
        <end position="108"/>
    </location>
</feature>
<name>A0A6P1Y1B3_9SPIR</name>
<feature type="transmembrane region" description="Helical" evidence="1">
    <location>
        <begin position="12"/>
        <end position="35"/>
    </location>
</feature>
<dbReference type="Proteomes" id="UP000464374">
    <property type="component" value="Chromosome"/>
</dbReference>
<dbReference type="NCBIfam" id="TIGR02185">
    <property type="entry name" value="Trep_Strep"/>
    <property type="match status" value="1"/>
</dbReference>
<dbReference type="RefSeq" id="WP_162663384.1">
    <property type="nucleotide sequence ID" value="NZ_CP048020.1"/>
</dbReference>
<organism evidence="2 3">
    <name type="scientific">Treponema vincentii</name>
    <dbReference type="NCBI Taxonomy" id="69710"/>
    <lineage>
        <taxon>Bacteria</taxon>
        <taxon>Pseudomonadati</taxon>
        <taxon>Spirochaetota</taxon>
        <taxon>Spirochaetia</taxon>
        <taxon>Spirochaetales</taxon>
        <taxon>Treponemataceae</taxon>
        <taxon>Treponema</taxon>
    </lineage>
</organism>
<dbReference type="AlphaFoldDB" id="A0A6P1Y1B3"/>
<dbReference type="KEGG" id="trz:GWP43_05865"/>
<reference evidence="2 3" key="1">
    <citation type="submission" date="2020-01" db="EMBL/GenBank/DDBJ databases">
        <title>Complete genome sequence of a human oral phylogroup 1 Treponema sp. strain ATCC 700766, originally isolated from periodontitis dental plaque.</title>
        <authorList>
            <person name="Chan Y."/>
            <person name="Huo Y.-B."/>
            <person name="Yu X.-L."/>
            <person name="Zeng H."/>
            <person name="Leung W.-K."/>
            <person name="Watt R.M."/>
        </authorList>
    </citation>
    <scope>NUCLEOTIDE SEQUENCE [LARGE SCALE GENOMIC DNA]</scope>
    <source>
        <strain evidence="2 3">OMZ 804</strain>
    </source>
</reference>
<proteinExistence type="predicted"/>
<feature type="transmembrane region" description="Helical" evidence="1">
    <location>
        <begin position="66"/>
        <end position="83"/>
    </location>
</feature>
<evidence type="ECO:0000313" key="2">
    <source>
        <dbReference type="EMBL" id="QHX43050.1"/>
    </source>
</evidence>
<evidence type="ECO:0000313" key="3">
    <source>
        <dbReference type="Proteomes" id="UP000464374"/>
    </source>
</evidence>
<keyword evidence="1" id="KW-0472">Membrane</keyword>
<keyword evidence="1" id="KW-0812">Transmembrane</keyword>
<dbReference type="Pfam" id="PF09605">
    <property type="entry name" value="Trep_Strep"/>
    <property type="match status" value="1"/>
</dbReference>
<dbReference type="EMBL" id="CP048020">
    <property type="protein sequence ID" value="QHX43050.1"/>
    <property type="molecule type" value="Genomic_DNA"/>
</dbReference>